<proteinExistence type="predicted"/>
<protein>
    <recommendedName>
        <fullName evidence="2">STAS domain-containing protein</fullName>
    </recommendedName>
</protein>
<organism evidence="3 4">
    <name type="scientific">Streptomyces populi</name>
    <dbReference type="NCBI Taxonomy" id="2058924"/>
    <lineage>
        <taxon>Bacteria</taxon>
        <taxon>Bacillati</taxon>
        <taxon>Actinomycetota</taxon>
        <taxon>Actinomycetes</taxon>
        <taxon>Kitasatosporales</taxon>
        <taxon>Streptomycetaceae</taxon>
        <taxon>Streptomyces</taxon>
    </lineage>
</organism>
<name>A0A2I0STZ1_9ACTN</name>
<feature type="compositionally biased region" description="Low complexity" evidence="1">
    <location>
        <begin position="1"/>
        <end position="12"/>
    </location>
</feature>
<dbReference type="EMBL" id="PJOS01000012">
    <property type="protein sequence ID" value="PKT73365.1"/>
    <property type="molecule type" value="Genomic_DNA"/>
</dbReference>
<dbReference type="SUPFAM" id="SSF52091">
    <property type="entry name" value="SpoIIaa-like"/>
    <property type="match status" value="1"/>
</dbReference>
<evidence type="ECO:0000256" key="1">
    <source>
        <dbReference type="SAM" id="MobiDB-lite"/>
    </source>
</evidence>
<dbReference type="Pfam" id="PF13466">
    <property type="entry name" value="STAS_2"/>
    <property type="match status" value="1"/>
</dbReference>
<comment type="caution">
    <text evidence="3">The sequence shown here is derived from an EMBL/GenBank/DDBJ whole genome shotgun (WGS) entry which is preliminary data.</text>
</comment>
<dbReference type="InterPro" id="IPR002645">
    <property type="entry name" value="STAS_dom"/>
</dbReference>
<reference evidence="3 4" key="1">
    <citation type="submission" date="2017-12" db="EMBL/GenBank/DDBJ databases">
        <title>Streptomyces populusis sp. nov., a novel endophytic actinobacterium isolated from stems of Populus adenopoda Maxim.</title>
        <authorList>
            <person name="Wang Z."/>
        </authorList>
    </citation>
    <scope>NUCLEOTIDE SEQUENCE [LARGE SCALE GENOMIC DNA]</scope>
    <source>
        <strain evidence="3 4">A249</strain>
    </source>
</reference>
<dbReference type="AlphaFoldDB" id="A0A2I0STZ1"/>
<evidence type="ECO:0000313" key="4">
    <source>
        <dbReference type="Proteomes" id="UP000236178"/>
    </source>
</evidence>
<dbReference type="PROSITE" id="PS50801">
    <property type="entry name" value="STAS"/>
    <property type="match status" value="1"/>
</dbReference>
<dbReference type="Proteomes" id="UP000236178">
    <property type="component" value="Unassembled WGS sequence"/>
</dbReference>
<feature type="compositionally biased region" description="Basic residues" evidence="1">
    <location>
        <begin position="20"/>
        <end position="39"/>
    </location>
</feature>
<dbReference type="Gene3D" id="3.30.750.24">
    <property type="entry name" value="STAS domain"/>
    <property type="match status" value="1"/>
</dbReference>
<evidence type="ECO:0000259" key="2">
    <source>
        <dbReference type="PROSITE" id="PS50801"/>
    </source>
</evidence>
<feature type="domain" description="STAS" evidence="2">
    <location>
        <begin position="75"/>
        <end position="155"/>
    </location>
</feature>
<feature type="compositionally biased region" description="Gly residues" evidence="1">
    <location>
        <begin position="59"/>
        <end position="70"/>
    </location>
</feature>
<keyword evidence="4" id="KW-1185">Reference proteome</keyword>
<dbReference type="CDD" id="cd07043">
    <property type="entry name" value="STAS_anti-anti-sigma_factors"/>
    <property type="match status" value="1"/>
</dbReference>
<sequence length="168" mass="16984">MAGAAAARSVPRARPDHGRAVHRQVRGGTRRFGHDRSHRAPTAPARVHRRGQPHRDAGGASGTRGGGDAGRPGRLTVSGTADATSADVLAKQILTSSHAGTFSLTVDLTGVTHLASAGVQTLHAAAERAESHGRRLDLIAAEGSTAVAVLTLAALPYSAPAGGAHDAP</sequence>
<dbReference type="InterPro" id="IPR036513">
    <property type="entry name" value="STAS_dom_sf"/>
</dbReference>
<evidence type="ECO:0000313" key="3">
    <source>
        <dbReference type="EMBL" id="PKT73365.1"/>
    </source>
</evidence>
<gene>
    <name evidence="3" type="ORF">CW362_08990</name>
</gene>
<feature type="region of interest" description="Disordered" evidence="1">
    <location>
        <begin position="1"/>
        <end position="79"/>
    </location>
</feature>
<accession>A0A2I0STZ1</accession>
<dbReference type="InterPro" id="IPR058548">
    <property type="entry name" value="MlaB-like_STAS"/>
</dbReference>